<evidence type="ECO:0000256" key="1">
    <source>
        <dbReference type="SAM" id="SignalP"/>
    </source>
</evidence>
<dbReference type="Proteomes" id="UP000182715">
    <property type="component" value="Unassembled WGS sequence"/>
</dbReference>
<feature type="signal peptide" evidence="1">
    <location>
        <begin position="1"/>
        <end position="20"/>
    </location>
</feature>
<proteinExistence type="predicted"/>
<evidence type="ECO:0000313" key="3">
    <source>
        <dbReference type="Proteomes" id="UP000182715"/>
    </source>
</evidence>
<reference evidence="2 3" key="1">
    <citation type="submission" date="2014-11" db="EMBL/GenBank/DDBJ databases">
        <authorList>
            <person name="Diene M.Seydina."/>
        </authorList>
    </citation>
    <scope>NUCLEOTIDE SEQUENCE [LARGE SCALE GENOMIC DNA]</scope>
    <source>
        <strain evidence="2 3">Neisseria meningitidis CHUV</strain>
    </source>
</reference>
<accession>A0A0H5Q905</accession>
<feature type="chain" id="PRO_5005223345" evidence="1">
    <location>
        <begin position="21"/>
        <end position="147"/>
    </location>
</feature>
<organism evidence="2 3">
    <name type="scientific">Neisseria meningitidis serogroup B</name>
    <dbReference type="NCBI Taxonomy" id="491"/>
    <lineage>
        <taxon>Bacteria</taxon>
        <taxon>Pseudomonadati</taxon>
        <taxon>Pseudomonadota</taxon>
        <taxon>Betaproteobacteria</taxon>
        <taxon>Neisseriales</taxon>
        <taxon>Neisseriaceae</taxon>
        <taxon>Neisseria</taxon>
    </lineage>
</organism>
<keyword evidence="1" id="KW-0732">Signal</keyword>
<protein>
    <submittedName>
        <fullName evidence="2">Probable periplasmic protein NMA1083</fullName>
    </submittedName>
</protein>
<dbReference type="AlphaFoldDB" id="A0A0H5Q905"/>
<sequence length="147" mass="16339">MKKQITAAVMMLSMIAPAMANGLDNQAFEDQVFHTRADAPMQLAELSQKEMKETEGAAAPLVAIGILHAGRFLAQRWVTQRVAAQALSRGANVYARTSQQARAVANQAWGRQNVIRHGQKEIHSNYSHFQNSSQKIRGHAFYGNKHR</sequence>
<dbReference type="EMBL" id="CVTF01000099">
    <property type="protein sequence ID" value="CRY98511.1"/>
    <property type="molecule type" value="Genomic_DNA"/>
</dbReference>
<name>A0A0H5Q905_NEIMI</name>
<evidence type="ECO:0000313" key="2">
    <source>
        <dbReference type="EMBL" id="CRY98511.1"/>
    </source>
</evidence>